<evidence type="ECO:0000313" key="1">
    <source>
        <dbReference type="EMBL" id="KAJ6829464.1"/>
    </source>
</evidence>
<dbReference type="EMBL" id="JANAVB010018599">
    <property type="protein sequence ID" value="KAJ6829464.1"/>
    <property type="molecule type" value="Genomic_DNA"/>
</dbReference>
<gene>
    <name evidence="1" type="ORF">M6B38_357705</name>
</gene>
<reference evidence="1" key="2">
    <citation type="submission" date="2023-04" db="EMBL/GenBank/DDBJ databases">
        <authorList>
            <person name="Bruccoleri R.E."/>
            <person name="Oakeley E.J."/>
            <person name="Faust A.-M."/>
            <person name="Dessus-Babus S."/>
            <person name="Altorfer M."/>
            <person name="Burckhardt D."/>
            <person name="Oertli M."/>
            <person name="Naumann U."/>
            <person name="Petersen F."/>
            <person name="Wong J."/>
        </authorList>
    </citation>
    <scope>NUCLEOTIDE SEQUENCE</scope>
    <source>
        <strain evidence="1">GSM-AAB239-AS_SAM_17_03QT</strain>
        <tissue evidence="1">Leaf</tissue>
    </source>
</reference>
<comment type="caution">
    <text evidence="1">The sequence shown here is derived from an EMBL/GenBank/DDBJ whole genome shotgun (WGS) entry which is preliminary data.</text>
</comment>
<name>A0AAX6GLD4_IRIPA</name>
<dbReference type="Proteomes" id="UP001140949">
    <property type="component" value="Unassembled WGS sequence"/>
</dbReference>
<sequence length="59" mass="6897">MVTLASMVRTYSLTLDVFLGCGNLRFSQPSMRHRKNVKYHDSRDMYISQGLCDYRSLAY</sequence>
<accession>A0AAX6GLD4</accession>
<protein>
    <submittedName>
        <fullName evidence="1">Uncharacterized protein</fullName>
    </submittedName>
</protein>
<keyword evidence="2" id="KW-1185">Reference proteome</keyword>
<reference evidence="1" key="1">
    <citation type="journal article" date="2023" name="GigaByte">
        <title>Genome assembly of the bearded iris, Iris pallida Lam.</title>
        <authorList>
            <person name="Bruccoleri R.E."/>
            <person name="Oakeley E.J."/>
            <person name="Faust A.M.E."/>
            <person name="Altorfer M."/>
            <person name="Dessus-Babus S."/>
            <person name="Burckhardt D."/>
            <person name="Oertli M."/>
            <person name="Naumann U."/>
            <person name="Petersen F."/>
            <person name="Wong J."/>
        </authorList>
    </citation>
    <scope>NUCLEOTIDE SEQUENCE</scope>
    <source>
        <strain evidence="1">GSM-AAB239-AS_SAM_17_03QT</strain>
    </source>
</reference>
<evidence type="ECO:0000313" key="2">
    <source>
        <dbReference type="Proteomes" id="UP001140949"/>
    </source>
</evidence>
<proteinExistence type="predicted"/>
<dbReference type="AlphaFoldDB" id="A0AAX6GLD4"/>
<organism evidence="1 2">
    <name type="scientific">Iris pallida</name>
    <name type="common">Sweet iris</name>
    <dbReference type="NCBI Taxonomy" id="29817"/>
    <lineage>
        <taxon>Eukaryota</taxon>
        <taxon>Viridiplantae</taxon>
        <taxon>Streptophyta</taxon>
        <taxon>Embryophyta</taxon>
        <taxon>Tracheophyta</taxon>
        <taxon>Spermatophyta</taxon>
        <taxon>Magnoliopsida</taxon>
        <taxon>Liliopsida</taxon>
        <taxon>Asparagales</taxon>
        <taxon>Iridaceae</taxon>
        <taxon>Iridoideae</taxon>
        <taxon>Irideae</taxon>
        <taxon>Iris</taxon>
    </lineage>
</organism>